<organism evidence="1 2">
    <name type="scientific">Trichogramma kaykai</name>
    <dbReference type="NCBI Taxonomy" id="54128"/>
    <lineage>
        <taxon>Eukaryota</taxon>
        <taxon>Metazoa</taxon>
        <taxon>Ecdysozoa</taxon>
        <taxon>Arthropoda</taxon>
        <taxon>Hexapoda</taxon>
        <taxon>Insecta</taxon>
        <taxon>Pterygota</taxon>
        <taxon>Neoptera</taxon>
        <taxon>Endopterygota</taxon>
        <taxon>Hymenoptera</taxon>
        <taxon>Apocrita</taxon>
        <taxon>Proctotrupomorpha</taxon>
        <taxon>Chalcidoidea</taxon>
        <taxon>Trichogrammatidae</taxon>
        <taxon>Trichogramma</taxon>
    </lineage>
</organism>
<sequence length="177" mass="20397">MSYHLTQLLTGHGYFKHHSQRCDNNASARCPVCLDEIENVEHVFFHCARFEREREEAQIRLTDRIEPDVVCQMFEDVQPRMLAIQICRHHKAIELGGCWLRPESTVSTCTGMTKLSTEASPESEYPVVSDRLMLTKDFPPLNAPEEQLEHRRTNQSMCGRSSATTYTFVLARHLCTL</sequence>
<reference evidence="1 2" key="1">
    <citation type="journal article" date="2024" name="bioRxiv">
        <title>A reference genome for Trichogramma kaykai: A tiny desert-dwelling parasitoid wasp with competing sex-ratio distorters.</title>
        <authorList>
            <person name="Culotta J."/>
            <person name="Lindsey A.R."/>
        </authorList>
    </citation>
    <scope>NUCLEOTIDE SEQUENCE [LARGE SCALE GENOMIC DNA]</scope>
    <source>
        <strain evidence="1 2">KSX58</strain>
    </source>
</reference>
<dbReference type="Proteomes" id="UP001627154">
    <property type="component" value="Unassembled WGS sequence"/>
</dbReference>
<protein>
    <recommendedName>
        <fullName evidence="3">Reverse transcriptase zinc-binding domain-containing protein</fullName>
    </recommendedName>
</protein>
<dbReference type="EMBL" id="JBJJXI010000084">
    <property type="protein sequence ID" value="KAL3395237.1"/>
    <property type="molecule type" value="Genomic_DNA"/>
</dbReference>
<accession>A0ABD2WQU5</accession>
<gene>
    <name evidence="1" type="ORF">TKK_010620</name>
</gene>
<evidence type="ECO:0000313" key="1">
    <source>
        <dbReference type="EMBL" id="KAL3395237.1"/>
    </source>
</evidence>
<keyword evidence="2" id="KW-1185">Reference proteome</keyword>
<evidence type="ECO:0000313" key="2">
    <source>
        <dbReference type="Proteomes" id="UP001627154"/>
    </source>
</evidence>
<dbReference type="AlphaFoldDB" id="A0ABD2WQU5"/>
<comment type="caution">
    <text evidence="1">The sequence shown here is derived from an EMBL/GenBank/DDBJ whole genome shotgun (WGS) entry which is preliminary data.</text>
</comment>
<name>A0ABD2WQU5_9HYME</name>
<evidence type="ECO:0008006" key="3">
    <source>
        <dbReference type="Google" id="ProtNLM"/>
    </source>
</evidence>
<proteinExistence type="predicted"/>